<reference evidence="2 3" key="1">
    <citation type="submission" date="2019-10" db="EMBL/GenBank/DDBJ databases">
        <title>Evaluation of single-gene subtyping targets for Pseudomonas.</title>
        <authorList>
            <person name="Reichler S.J."/>
            <person name="Orsi R.H."/>
            <person name="Wiedmann M."/>
            <person name="Martin N.H."/>
            <person name="Murphy S.I."/>
        </authorList>
    </citation>
    <scope>NUCLEOTIDE SEQUENCE [LARGE SCALE GENOMIC DNA]</scope>
    <source>
        <strain evidence="2 3">FSL R10-2932</strain>
    </source>
</reference>
<sequence>MRQKLFCLLVLAATLNTAAAASTGVGVGGPTLTVRKTADGMIVDAFRQYAGQSQRDTTGLIPGATALGPQMFKLRFKECGEVTFTAREGGYGVVTAGRGTTPQCQINNWDVQWKVLHAGG</sequence>
<dbReference type="RefSeq" id="WP_153437777.1">
    <property type="nucleotide sequence ID" value="NZ_WIWF01000007.1"/>
</dbReference>
<gene>
    <name evidence="2" type="ORF">GHO37_03305</name>
</gene>
<proteinExistence type="predicted"/>
<accession>A0A7X2BSJ1</accession>
<evidence type="ECO:0000313" key="3">
    <source>
        <dbReference type="Proteomes" id="UP000447574"/>
    </source>
</evidence>
<evidence type="ECO:0000313" key="2">
    <source>
        <dbReference type="EMBL" id="MQT73331.1"/>
    </source>
</evidence>
<comment type="caution">
    <text evidence="2">The sequence shown here is derived from an EMBL/GenBank/DDBJ whole genome shotgun (WGS) entry which is preliminary data.</text>
</comment>
<keyword evidence="1" id="KW-0732">Signal</keyword>
<protein>
    <recommendedName>
        <fullName evidence="4">Secreted protein</fullName>
    </recommendedName>
</protein>
<feature type="chain" id="PRO_5031083927" description="Secreted protein" evidence="1">
    <location>
        <begin position="21"/>
        <end position="120"/>
    </location>
</feature>
<dbReference type="AlphaFoldDB" id="A0A7X2BSJ1"/>
<feature type="signal peptide" evidence="1">
    <location>
        <begin position="1"/>
        <end position="20"/>
    </location>
</feature>
<dbReference type="Proteomes" id="UP000447574">
    <property type="component" value="Unassembled WGS sequence"/>
</dbReference>
<name>A0A7X2BSJ1_9PSED</name>
<evidence type="ECO:0008006" key="4">
    <source>
        <dbReference type="Google" id="ProtNLM"/>
    </source>
</evidence>
<evidence type="ECO:0000256" key="1">
    <source>
        <dbReference type="SAM" id="SignalP"/>
    </source>
</evidence>
<dbReference type="EMBL" id="WIWF01000007">
    <property type="protein sequence ID" value="MQT73331.1"/>
    <property type="molecule type" value="Genomic_DNA"/>
</dbReference>
<organism evidence="2 3">
    <name type="scientific">Pseudomonas helleri</name>
    <dbReference type="NCBI Taxonomy" id="1608996"/>
    <lineage>
        <taxon>Bacteria</taxon>
        <taxon>Pseudomonadati</taxon>
        <taxon>Pseudomonadota</taxon>
        <taxon>Gammaproteobacteria</taxon>
        <taxon>Pseudomonadales</taxon>
        <taxon>Pseudomonadaceae</taxon>
        <taxon>Pseudomonas</taxon>
    </lineage>
</organism>